<dbReference type="STRING" id="1423739.FC85_GL000036"/>
<sequence>MENVLTVKHVSKRFGRHTVLNDISFQVPKGSIVGLIGPNGVGKSTIMKIILGIYASDSGEVRFNDAHSAKGAKRVGELIESPAIYPFLTGREQLMLYSHKDSNDVRKIVEVMGMTDYVDKPVAHYSLGMKQKTGIAIALLQHPELVILDEPMNGLDPMSNRDLRNLILKLAENGTTFLVSSHILSELEKMIDQVVLLDHGNVVLADSMIHLHELGANYLSLMTSSNDQCAKLLAANRFCVAETSMSVRVSLTESPSLNDLFNILLTHHIQINDVQHLQTDLEDSVLTVLEHQGGNR</sequence>
<evidence type="ECO:0000313" key="6">
    <source>
        <dbReference type="EMBL" id="KRL70006.1"/>
    </source>
</evidence>
<accession>A0A0R1SKM6</accession>
<keyword evidence="2" id="KW-0813">Transport</keyword>
<proteinExistence type="inferred from homology"/>
<dbReference type="PANTHER" id="PTHR43335:SF4">
    <property type="entry name" value="ABC TRANSPORTER, ATP-BINDING PROTEIN"/>
    <property type="match status" value="1"/>
</dbReference>
<dbReference type="EMBL" id="AZEY01000005">
    <property type="protein sequence ID" value="KRL70006.1"/>
    <property type="molecule type" value="Genomic_DNA"/>
</dbReference>
<organism evidence="6 7">
    <name type="scientific">Lentilactobacillus diolivorans DSM 14421</name>
    <dbReference type="NCBI Taxonomy" id="1423739"/>
    <lineage>
        <taxon>Bacteria</taxon>
        <taxon>Bacillati</taxon>
        <taxon>Bacillota</taxon>
        <taxon>Bacilli</taxon>
        <taxon>Lactobacillales</taxon>
        <taxon>Lactobacillaceae</taxon>
        <taxon>Lentilactobacillus</taxon>
    </lineage>
</organism>
<dbReference type="PANTHER" id="PTHR43335">
    <property type="entry name" value="ABC TRANSPORTER, ATP-BINDING PROTEIN"/>
    <property type="match status" value="1"/>
</dbReference>
<dbReference type="AlphaFoldDB" id="A0A0R1SKM6"/>
<evidence type="ECO:0000256" key="3">
    <source>
        <dbReference type="ARBA" id="ARBA00022741"/>
    </source>
</evidence>
<evidence type="ECO:0000259" key="5">
    <source>
        <dbReference type="PROSITE" id="PS50893"/>
    </source>
</evidence>
<dbReference type="InterPro" id="IPR003593">
    <property type="entry name" value="AAA+_ATPase"/>
</dbReference>
<dbReference type="GO" id="GO:0016887">
    <property type="term" value="F:ATP hydrolysis activity"/>
    <property type="evidence" value="ECO:0007669"/>
    <property type="project" value="InterPro"/>
</dbReference>
<keyword evidence="4 6" id="KW-0067">ATP-binding</keyword>
<dbReference type="PROSITE" id="PS50893">
    <property type="entry name" value="ABC_TRANSPORTER_2"/>
    <property type="match status" value="1"/>
</dbReference>
<protein>
    <submittedName>
        <fullName evidence="6">ABC transporter, ATP-binding protein</fullName>
    </submittedName>
</protein>
<dbReference type="Pfam" id="PF00005">
    <property type="entry name" value="ABC_tran"/>
    <property type="match status" value="1"/>
</dbReference>
<feature type="domain" description="ABC transporter" evidence="5">
    <location>
        <begin position="5"/>
        <end position="224"/>
    </location>
</feature>
<evidence type="ECO:0000256" key="2">
    <source>
        <dbReference type="ARBA" id="ARBA00022448"/>
    </source>
</evidence>
<dbReference type="GO" id="GO:0005524">
    <property type="term" value="F:ATP binding"/>
    <property type="evidence" value="ECO:0007669"/>
    <property type="project" value="UniProtKB-KW"/>
</dbReference>
<dbReference type="PATRIC" id="fig|1423739.3.peg.39"/>
<gene>
    <name evidence="6" type="ORF">FC85_GL000036</name>
</gene>
<evidence type="ECO:0000256" key="1">
    <source>
        <dbReference type="ARBA" id="ARBA00005417"/>
    </source>
</evidence>
<reference evidence="6 7" key="1">
    <citation type="journal article" date="2015" name="Genome Announc.">
        <title>Expanding the biotechnology potential of lactobacilli through comparative genomics of 213 strains and associated genera.</title>
        <authorList>
            <person name="Sun Z."/>
            <person name="Harris H.M."/>
            <person name="McCann A."/>
            <person name="Guo C."/>
            <person name="Argimon S."/>
            <person name="Zhang W."/>
            <person name="Yang X."/>
            <person name="Jeffery I.B."/>
            <person name="Cooney J.C."/>
            <person name="Kagawa T.F."/>
            <person name="Liu W."/>
            <person name="Song Y."/>
            <person name="Salvetti E."/>
            <person name="Wrobel A."/>
            <person name="Rasinkangas P."/>
            <person name="Parkhill J."/>
            <person name="Rea M.C."/>
            <person name="O'Sullivan O."/>
            <person name="Ritari J."/>
            <person name="Douillard F.P."/>
            <person name="Paul Ross R."/>
            <person name="Yang R."/>
            <person name="Briner A.E."/>
            <person name="Felis G.E."/>
            <person name="de Vos W.M."/>
            <person name="Barrangou R."/>
            <person name="Klaenhammer T.R."/>
            <person name="Caufield P.W."/>
            <person name="Cui Y."/>
            <person name="Zhang H."/>
            <person name="O'Toole P.W."/>
        </authorList>
    </citation>
    <scope>NUCLEOTIDE SEQUENCE [LARGE SCALE GENOMIC DNA]</scope>
    <source>
        <strain evidence="6 7">DSM 14421</strain>
    </source>
</reference>
<dbReference type="Gene3D" id="3.40.50.300">
    <property type="entry name" value="P-loop containing nucleotide triphosphate hydrolases"/>
    <property type="match status" value="1"/>
</dbReference>
<keyword evidence="3" id="KW-0547">Nucleotide-binding</keyword>
<dbReference type="InterPro" id="IPR027417">
    <property type="entry name" value="P-loop_NTPase"/>
</dbReference>
<dbReference type="SUPFAM" id="SSF52540">
    <property type="entry name" value="P-loop containing nucleoside triphosphate hydrolases"/>
    <property type="match status" value="1"/>
</dbReference>
<dbReference type="SMART" id="SM00382">
    <property type="entry name" value="AAA"/>
    <property type="match status" value="1"/>
</dbReference>
<name>A0A0R1SKM6_9LACO</name>
<evidence type="ECO:0000313" key="7">
    <source>
        <dbReference type="Proteomes" id="UP000052013"/>
    </source>
</evidence>
<evidence type="ECO:0000256" key="4">
    <source>
        <dbReference type="ARBA" id="ARBA00022840"/>
    </source>
</evidence>
<comment type="caution">
    <text evidence="6">The sequence shown here is derived from an EMBL/GenBank/DDBJ whole genome shotgun (WGS) entry which is preliminary data.</text>
</comment>
<dbReference type="Proteomes" id="UP000052013">
    <property type="component" value="Unassembled WGS sequence"/>
</dbReference>
<comment type="similarity">
    <text evidence="1">Belongs to the ABC transporter superfamily.</text>
</comment>
<dbReference type="InterPro" id="IPR003439">
    <property type="entry name" value="ABC_transporter-like_ATP-bd"/>
</dbReference>